<feature type="transmembrane region" description="Helical" evidence="1">
    <location>
        <begin position="33"/>
        <end position="56"/>
    </location>
</feature>
<proteinExistence type="predicted"/>
<dbReference type="Pfam" id="PF26071">
    <property type="entry name" value="DUF8028"/>
    <property type="match status" value="1"/>
</dbReference>
<gene>
    <name evidence="2" type="ORF">Natoc_0808</name>
</gene>
<evidence type="ECO:0000256" key="1">
    <source>
        <dbReference type="SAM" id="Phobius"/>
    </source>
</evidence>
<keyword evidence="1" id="KW-0472">Membrane</keyword>
<accession>L0JX14</accession>
<name>L0JX14_9EURY</name>
<dbReference type="OrthoDB" id="155622at2157"/>
<dbReference type="AlphaFoldDB" id="L0JX14"/>
<reference evidence="2 3" key="1">
    <citation type="submission" date="2012-11" db="EMBL/GenBank/DDBJ databases">
        <title>FINISHED of Natronococcus occultus SP4, DSM 3396.</title>
        <authorList>
            <consortium name="DOE Joint Genome Institute"/>
            <person name="Eisen J."/>
            <person name="Huntemann M."/>
            <person name="Wei C.-L."/>
            <person name="Han J."/>
            <person name="Detter J.C."/>
            <person name="Han C."/>
            <person name="Tapia R."/>
            <person name="Chen A."/>
            <person name="Kyrpides N."/>
            <person name="Mavromatis K."/>
            <person name="Markowitz V."/>
            <person name="Szeto E."/>
            <person name="Ivanova N."/>
            <person name="Mikhailova N."/>
            <person name="Ovchinnikova G."/>
            <person name="Pagani I."/>
            <person name="Pati A."/>
            <person name="Goodwin L."/>
            <person name="Nordberg H.P."/>
            <person name="Cantor M.N."/>
            <person name="Hua S.X."/>
            <person name="Woyke T."/>
            <person name="Eisen J."/>
            <person name="Klenk H.-P."/>
            <person name="Klenk H.-P."/>
        </authorList>
    </citation>
    <scope>NUCLEOTIDE SEQUENCE [LARGE SCALE GENOMIC DNA]</scope>
    <source>
        <strain evidence="2 3">SP4</strain>
    </source>
</reference>
<feature type="transmembrane region" description="Helical" evidence="1">
    <location>
        <begin position="7"/>
        <end position="27"/>
    </location>
</feature>
<dbReference type="HOGENOM" id="CLU_170795_2_1_2"/>
<evidence type="ECO:0000313" key="2">
    <source>
        <dbReference type="EMBL" id="AGB36664.1"/>
    </source>
</evidence>
<sequence length="62" mass="6717">MYAWSTVTAIGFWIGTLLPIVYLPVFITGIDSVQALSLLFGLLVVHALALIVGHGYDGSRIR</sequence>
<keyword evidence="3" id="KW-1185">Reference proteome</keyword>
<evidence type="ECO:0000313" key="3">
    <source>
        <dbReference type="Proteomes" id="UP000010878"/>
    </source>
</evidence>
<protein>
    <submittedName>
        <fullName evidence="2">Uncharacterized protein</fullName>
    </submittedName>
</protein>
<dbReference type="Proteomes" id="UP000010878">
    <property type="component" value="Chromosome"/>
</dbReference>
<organism evidence="2 3">
    <name type="scientific">Natronococcus occultus SP4</name>
    <dbReference type="NCBI Taxonomy" id="694430"/>
    <lineage>
        <taxon>Archaea</taxon>
        <taxon>Methanobacteriati</taxon>
        <taxon>Methanobacteriota</taxon>
        <taxon>Stenosarchaea group</taxon>
        <taxon>Halobacteria</taxon>
        <taxon>Halobacteriales</taxon>
        <taxon>Natrialbaceae</taxon>
        <taxon>Natronococcus</taxon>
    </lineage>
</organism>
<dbReference type="GeneID" id="14401760"/>
<keyword evidence="1" id="KW-0812">Transmembrane</keyword>
<dbReference type="eggNOG" id="arCOG07497">
    <property type="taxonomic scope" value="Archaea"/>
</dbReference>
<dbReference type="RefSeq" id="WP_015320118.1">
    <property type="nucleotide sequence ID" value="NC_019974.1"/>
</dbReference>
<dbReference type="EMBL" id="CP003929">
    <property type="protein sequence ID" value="AGB36664.1"/>
    <property type="molecule type" value="Genomic_DNA"/>
</dbReference>
<dbReference type="STRING" id="694430.Natoc_0808"/>
<dbReference type="InterPro" id="IPR058341">
    <property type="entry name" value="DUF8028"/>
</dbReference>
<dbReference type="KEGG" id="nou:Natoc_0808"/>
<keyword evidence="1" id="KW-1133">Transmembrane helix</keyword>